<evidence type="ECO:0000313" key="1">
    <source>
        <dbReference type="EMBL" id="OIW25585.1"/>
    </source>
</evidence>
<accession>A0A1J7IWX0</accession>
<evidence type="ECO:0000313" key="2">
    <source>
        <dbReference type="Proteomes" id="UP000182658"/>
    </source>
</evidence>
<organism evidence="1 2">
    <name type="scientific">Coniochaeta ligniaria NRRL 30616</name>
    <dbReference type="NCBI Taxonomy" id="1408157"/>
    <lineage>
        <taxon>Eukaryota</taxon>
        <taxon>Fungi</taxon>
        <taxon>Dikarya</taxon>
        <taxon>Ascomycota</taxon>
        <taxon>Pezizomycotina</taxon>
        <taxon>Sordariomycetes</taxon>
        <taxon>Sordariomycetidae</taxon>
        <taxon>Coniochaetales</taxon>
        <taxon>Coniochaetaceae</taxon>
        <taxon>Coniochaeta</taxon>
    </lineage>
</organism>
<dbReference type="AlphaFoldDB" id="A0A1J7IWX0"/>
<dbReference type="EMBL" id="KV875101">
    <property type="protein sequence ID" value="OIW25585.1"/>
    <property type="molecule type" value="Genomic_DNA"/>
</dbReference>
<gene>
    <name evidence="1" type="ORF">CONLIGDRAFT_499138</name>
</gene>
<reference evidence="1 2" key="1">
    <citation type="submission" date="2016-10" db="EMBL/GenBank/DDBJ databases">
        <title>Draft genome sequence of Coniochaeta ligniaria NRRL30616, a lignocellulolytic fungus for bioabatement of inhibitors in plant biomass hydrolysates.</title>
        <authorList>
            <consortium name="DOE Joint Genome Institute"/>
            <person name="Jimenez D.J."/>
            <person name="Hector R.E."/>
            <person name="Riley R."/>
            <person name="Sun H."/>
            <person name="Grigoriev I.V."/>
            <person name="Van Elsas J.D."/>
            <person name="Nichols N.N."/>
        </authorList>
    </citation>
    <scope>NUCLEOTIDE SEQUENCE [LARGE SCALE GENOMIC DNA]</scope>
    <source>
        <strain evidence="1 2">NRRL 30616</strain>
    </source>
</reference>
<sequence>MVSCSLRNAAEPFGRPCLPRGSCAMRLQGVRYVLCKVRCFLDCCLTCQTLKERTWQISSSLWNGMMDLDAGIRSPFTQLGSFCGPGHGNSSVIFWLSPSLQAQMPTVSKAAAERGVPGLGNPFGVLLHRDQWQVYPKLETYAAQCRSDQAIAVGAGGHCWTRGSFRVSTSVRMSCDELDTIKPRSGPTPEQPGHVQYTNTFDNYLPYCNAPVSTSAILDRSARPIQ</sequence>
<proteinExistence type="predicted"/>
<dbReference type="InParanoid" id="A0A1J7IWX0"/>
<dbReference type="Proteomes" id="UP000182658">
    <property type="component" value="Unassembled WGS sequence"/>
</dbReference>
<protein>
    <submittedName>
        <fullName evidence="1">Uncharacterized protein</fullName>
    </submittedName>
</protein>
<name>A0A1J7IWX0_9PEZI</name>
<keyword evidence="2" id="KW-1185">Reference proteome</keyword>